<gene>
    <name evidence="3" type="ORF">PSON_ATCC_30995.1.T0340314</name>
</gene>
<dbReference type="OrthoDB" id="302658at2759"/>
<dbReference type="GO" id="GO:0005524">
    <property type="term" value="F:ATP binding"/>
    <property type="evidence" value="ECO:0007669"/>
    <property type="project" value="InterPro"/>
</dbReference>
<feature type="domain" description="Protein kinase" evidence="2">
    <location>
        <begin position="1"/>
        <end position="288"/>
    </location>
</feature>
<accession>A0A8S1MN73</accession>
<dbReference type="GO" id="GO:0004672">
    <property type="term" value="F:protein kinase activity"/>
    <property type="evidence" value="ECO:0007669"/>
    <property type="project" value="InterPro"/>
</dbReference>
<reference evidence="3" key="1">
    <citation type="submission" date="2021-01" db="EMBL/GenBank/DDBJ databases">
        <authorList>
            <consortium name="Genoscope - CEA"/>
            <person name="William W."/>
        </authorList>
    </citation>
    <scope>NUCLEOTIDE SEQUENCE</scope>
</reference>
<evidence type="ECO:0000256" key="1">
    <source>
        <dbReference type="SAM" id="MobiDB-lite"/>
    </source>
</evidence>
<keyword evidence="4" id="KW-1185">Reference proteome</keyword>
<dbReference type="SMART" id="SM00220">
    <property type="entry name" value="S_TKc"/>
    <property type="match status" value="1"/>
</dbReference>
<dbReference type="InterPro" id="IPR001245">
    <property type="entry name" value="Ser-Thr/Tyr_kinase_cat_dom"/>
</dbReference>
<evidence type="ECO:0000313" key="3">
    <source>
        <dbReference type="EMBL" id="CAD8076314.1"/>
    </source>
</evidence>
<dbReference type="InterPro" id="IPR053083">
    <property type="entry name" value="TF_kinase-domain_protein"/>
</dbReference>
<feature type="region of interest" description="Disordered" evidence="1">
    <location>
        <begin position="415"/>
        <end position="457"/>
    </location>
</feature>
<proteinExistence type="predicted"/>
<dbReference type="InterPro" id="IPR000719">
    <property type="entry name" value="Prot_kinase_dom"/>
</dbReference>
<feature type="compositionally biased region" description="Low complexity" evidence="1">
    <location>
        <begin position="424"/>
        <end position="440"/>
    </location>
</feature>
<feature type="compositionally biased region" description="Polar residues" evidence="1">
    <location>
        <begin position="441"/>
        <end position="457"/>
    </location>
</feature>
<organism evidence="3 4">
    <name type="scientific">Paramecium sonneborni</name>
    <dbReference type="NCBI Taxonomy" id="65129"/>
    <lineage>
        <taxon>Eukaryota</taxon>
        <taxon>Sar</taxon>
        <taxon>Alveolata</taxon>
        <taxon>Ciliophora</taxon>
        <taxon>Intramacronucleata</taxon>
        <taxon>Oligohymenophorea</taxon>
        <taxon>Peniculida</taxon>
        <taxon>Parameciidae</taxon>
        <taxon>Paramecium</taxon>
    </lineage>
</organism>
<dbReference type="PANTHER" id="PTHR44305">
    <property type="entry name" value="SI:DKEY-192D15.2-RELATED"/>
    <property type="match status" value="1"/>
</dbReference>
<dbReference type="EMBL" id="CAJJDN010000034">
    <property type="protein sequence ID" value="CAD8076314.1"/>
    <property type="molecule type" value="Genomic_DNA"/>
</dbReference>
<sequence>MGNNMTVNWSEQLKHSFELYETNSKHNVLGNIDIYQYIPDIKVKIFSKMTYVPDKEYFLQKTKLKHPNLLRALALEKSSGTCSGDKDFYKVYYDYPGICTLEQIIREKSKKFTESAIWNIIFQVVDCAEYMQSHYKTIGNINPQSIYALNDGVKLFEVNNIFNIESSYEQALKNQIAILSPEQIEQLQRNIPIPSVNGFKSDVFAFGIVLLCLTTLSSFTKFYTSDQELNKNQIYQALQQTKAQYSELLFGLLQKMLLENPSERQSWIDIKSFIDPFKILEEQNQPFYSNLKLCPQITKKVNNSVIESVQQNTQTSQNQVPIIISPNTTPRIIQTCQQQAVIPTPTISQTYVPSSTINFRNQSIQQIQQSSDFSLISRVTPYFGNTNSNQNPHQGVIKLNEISKAPSVIQNYKSQNTLPTHSIPPQSAAPQSMPPQSMAPNSTFANTFYNPQSARPK</sequence>
<dbReference type="PROSITE" id="PS50011">
    <property type="entry name" value="PROTEIN_KINASE_DOM"/>
    <property type="match status" value="1"/>
</dbReference>
<evidence type="ECO:0000259" key="2">
    <source>
        <dbReference type="PROSITE" id="PS50011"/>
    </source>
</evidence>
<dbReference type="AlphaFoldDB" id="A0A8S1MN73"/>
<dbReference type="Proteomes" id="UP000692954">
    <property type="component" value="Unassembled WGS sequence"/>
</dbReference>
<evidence type="ECO:0000313" key="4">
    <source>
        <dbReference type="Proteomes" id="UP000692954"/>
    </source>
</evidence>
<dbReference type="PANTHER" id="PTHR44305:SF2">
    <property type="entry name" value="SI:DKEY-192D15.2"/>
    <property type="match status" value="1"/>
</dbReference>
<protein>
    <recommendedName>
        <fullName evidence="2">Protein kinase domain-containing protein</fullName>
    </recommendedName>
</protein>
<comment type="caution">
    <text evidence="3">The sequence shown here is derived from an EMBL/GenBank/DDBJ whole genome shotgun (WGS) entry which is preliminary data.</text>
</comment>
<dbReference type="Pfam" id="PF07714">
    <property type="entry name" value="PK_Tyr_Ser-Thr"/>
    <property type="match status" value="1"/>
</dbReference>
<name>A0A8S1MN73_9CILI</name>